<dbReference type="AlphaFoldDB" id="A0A1E3X8P5"/>
<evidence type="ECO:0000313" key="2">
    <source>
        <dbReference type="Proteomes" id="UP000094056"/>
    </source>
</evidence>
<comment type="caution">
    <text evidence="1">The sequence shown here is derived from an EMBL/GenBank/DDBJ whole genome shotgun (WGS) entry which is preliminary data.</text>
</comment>
<sequence>ETYPNLNGSISQGIKMSKYLGWKIENSNSGYGPPPKIRDN</sequence>
<reference evidence="1 2" key="1">
    <citation type="submission" date="2016-07" db="EMBL/GenBank/DDBJ databases">
        <title>Draft genome of Scalindua rubra, obtained from a brine-seawater interface in the Red Sea, sheds light on salt adaptation in anammox bacteria.</title>
        <authorList>
            <person name="Speth D.R."/>
            <person name="Lagkouvardos I."/>
            <person name="Wang Y."/>
            <person name="Qian P.-Y."/>
            <person name="Dutilh B.E."/>
            <person name="Jetten M.S."/>
        </authorList>
    </citation>
    <scope>NUCLEOTIDE SEQUENCE [LARGE SCALE GENOMIC DNA]</scope>
    <source>
        <strain evidence="1">BSI-1</strain>
    </source>
</reference>
<dbReference type="Proteomes" id="UP000094056">
    <property type="component" value="Unassembled WGS sequence"/>
</dbReference>
<feature type="non-terminal residue" evidence="1">
    <location>
        <position position="1"/>
    </location>
</feature>
<name>A0A1E3X8P5_9BACT</name>
<evidence type="ECO:0000313" key="1">
    <source>
        <dbReference type="EMBL" id="ODS31334.1"/>
    </source>
</evidence>
<protein>
    <submittedName>
        <fullName evidence="1">Uncharacterized protein</fullName>
    </submittedName>
</protein>
<dbReference type="EMBL" id="MAYW01000126">
    <property type="protein sequence ID" value="ODS31334.1"/>
    <property type="molecule type" value="Genomic_DNA"/>
</dbReference>
<proteinExistence type="predicted"/>
<organism evidence="1 2">
    <name type="scientific">Candidatus Scalindua rubra</name>
    <dbReference type="NCBI Taxonomy" id="1872076"/>
    <lineage>
        <taxon>Bacteria</taxon>
        <taxon>Pseudomonadati</taxon>
        <taxon>Planctomycetota</taxon>
        <taxon>Candidatus Brocadiia</taxon>
        <taxon>Candidatus Brocadiales</taxon>
        <taxon>Candidatus Scalinduaceae</taxon>
        <taxon>Candidatus Scalindua</taxon>
    </lineage>
</organism>
<accession>A0A1E3X8P5</accession>
<gene>
    <name evidence="1" type="ORF">SCARUB_03563</name>
</gene>